<dbReference type="RefSeq" id="WP_063873023.1">
    <property type="nucleotide sequence ID" value="NZ_CAWMRI010000163.1"/>
</dbReference>
<dbReference type="InterPro" id="IPR054664">
    <property type="entry name" value="Alr0857-like"/>
</dbReference>
<dbReference type="AlphaFoldDB" id="A0A166JCA6"/>
<evidence type="ECO:0000313" key="1">
    <source>
        <dbReference type="EMBL" id="KZL49519.1"/>
    </source>
</evidence>
<dbReference type="OrthoDB" id="530474at2"/>
<dbReference type="EMBL" id="LWAJ01000163">
    <property type="protein sequence ID" value="KZL49519.1"/>
    <property type="molecule type" value="Genomic_DNA"/>
</dbReference>
<dbReference type="NCBIfam" id="NF045647">
    <property type="entry name" value="alr0857_fam"/>
    <property type="match status" value="1"/>
</dbReference>
<accession>A0A166JCA6</accession>
<comment type="caution">
    <text evidence="1">The sequence shown here is derived from an EMBL/GenBank/DDBJ whole genome shotgun (WGS) entry which is preliminary data.</text>
</comment>
<name>A0A166JCA6_NODSP</name>
<reference evidence="1 2" key="1">
    <citation type="submission" date="2016-04" db="EMBL/GenBank/DDBJ databases">
        <title>Draft Genome Assembly of the Bloom-forming Cyanobacterium Nodularia spumigena Strain CENA596 in Shrimp Production Ponds.</title>
        <authorList>
            <person name="Popin R.V."/>
            <person name="Rigonato J."/>
            <person name="Abreu V.A."/>
            <person name="Andreote A.P."/>
            <person name="Silveira S.B."/>
            <person name="Odebrecht C."/>
            <person name="Fiore M.F."/>
        </authorList>
    </citation>
    <scope>NUCLEOTIDE SEQUENCE [LARGE SCALE GENOMIC DNA]</scope>
    <source>
        <strain evidence="1 2">CENA596</strain>
    </source>
</reference>
<sequence>MLKLTYTESSFYLECLTESLEKWVAQRVVFALRVGQNLYVESSTASFLLPLDLPGIEMLKAEVKQNNSEIITLCACDSEYMEVTLRGFWLSGHSEDAVGLFATTISDYSGETLSSASAIEVFLHQLWQDAQACASVMSEWYDS</sequence>
<gene>
    <name evidence="1" type="ORF">A2T98_12350</name>
</gene>
<evidence type="ECO:0000313" key="2">
    <source>
        <dbReference type="Proteomes" id="UP000076555"/>
    </source>
</evidence>
<dbReference type="Proteomes" id="UP000076555">
    <property type="component" value="Unassembled WGS sequence"/>
</dbReference>
<organism evidence="1 2">
    <name type="scientific">Nodularia spumigena CENA596</name>
    <dbReference type="NCBI Taxonomy" id="1819295"/>
    <lineage>
        <taxon>Bacteria</taxon>
        <taxon>Bacillati</taxon>
        <taxon>Cyanobacteriota</taxon>
        <taxon>Cyanophyceae</taxon>
        <taxon>Nostocales</taxon>
        <taxon>Nodulariaceae</taxon>
        <taxon>Nodularia</taxon>
    </lineage>
</organism>
<protein>
    <submittedName>
        <fullName evidence="1">Uncharacterized protein</fullName>
    </submittedName>
</protein>
<proteinExistence type="predicted"/>